<evidence type="ECO:0000313" key="1">
    <source>
        <dbReference type="EMBL" id="MFC5227465.1"/>
    </source>
</evidence>
<protein>
    <submittedName>
        <fullName evidence="1">Uncharacterized protein</fullName>
    </submittedName>
</protein>
<dbReference type="Proteomes" id="UP001596156">
    <property type="component" value="Unassembled WGS sequence"/>
</dbReference>
<gene>
    <name evidence="1" type="ORF">ACFPN6_23425</name>
</gene>
<evidence type="ECO:0000313" key="2">
    <source>
        <dbReference type="Proteomes" id="UP001596156"/>
    </source>
</evidence>
<keyword evidence="2" id="KW-1185">Reference proteome</keyword>
<name>A0ABW0DAP2_STRFI</name>
<dbReference type="RefSeq" id="WP_344645467.1">
    <property type="nucleotide sequence ID" value="NZ_BAAASS010000016.1"/>
</dbReference>
<comment type="caution">
    <text evidence="1">The sequence shown here is derived from an EMBL/GenBank/DDBJ whole genome shotgun (WGS) entry which is preliminary data.</text>
</comment>
<sequence>MSSHIPAGGPEDRPATVAETERFLAGYARTRGRYWTREESEVAWAAGLWVLAFNAKKASVAQSNGSAARLAEEVPERLRRADA</sequence>
<proteinExistence type="predicted"/>
<organism evidence="1 2">
    <name type="scientific">Streptomyces fimbriatus</name>
    <dbReference type="NCBI Taxonomy" id="68197"/>
    <lineage>
        <taxon>Bacteria</taxon>
        <taxon>Bacillati</taxon>
        <taxon>Actinomycetota</taxon>
        <taxon>Actinomycetes</taxon>
        <taxon>Kitasatosporales</taxon>
        <taxon>Streptomycetaceae</taxon>
        <taxon>Streptomyces</taxon>
    </lineage>
</organism>
<accession>A0ABW0DAP2</accession>
<dbReference type="EMBL" id="JBHSKL010000029">
    <property type="protein sequence ID" value="MFC5227465.1"/>
    <property type="molecule type" value="Genomic_DNA"/>
</dbReference>
<reference evidence="2" key="1">
    <citation type="journal article" date="2019" name="Int. J. Syst. Evol. Microbiol.">
        <title>The Global Catalogue of Microorganisms (GCM) 10K type strain sequencing project: providing services to taxonomists for standard genome sequencing and annotation.</title>
        <authorList>
            <consortium name="The Broad Institute Genomics Platform"/>
            <consortium name="The Broad Institute Genome Sequencing Center for Infectious Disease"/>
            <person name="Wu L."/>
            <person name="Ma J."/>
        </authorList>
    </citation>
    <scope>NUCLEOTIDE SEQUENCE [LARGE SCALE GENOMIC DNA]</scope>
    <source>
        <strain evidence="2">CCM 8479</strain>
    </source>
</reference>